<dbReference type="RefSeq" id="WP_315625940.1">
    <property type="nucleotide sequence ID" value="NZ_JAUHMF010000002.1"/>
</dbReference>
<dbReference type="InterPro" id="IPR007899">
    <property type="entry name" value="CHAD_dom"/>
</dbReference>
<dbReference type="EMBL" id="JAUHMF010000002">
    <property type="protein sequence ID" value="MDT8899255.1"/>
    <property type="molecule type" value="Genomic_DNA"/>
</dbReference>
<dbReference type="Gene3D" id="1.40.20.10">
    <property type="entry name" value="CHAD domain"/>
    <property type="match status" value="1"/>
</dbReference>
<comment type="caution">
    <text evidence="2">The sequence shown here is derived from an EMBL/GenBank/DDBJ whole genome shotgun (WGS) entry which is preliminary data.</text>
</comment>
<dbReference type="InterPro" id="IPR038186">
    <property type="entry name" value="CHAD_dom_sf"/>
</dbReference>
<evidence type="ECO:0000313" key="3">
    <source>
        <dbReference type="Proteomes" id="UP001254165"/>
    </source>
</evidence>
<dbReference type="Pfam" id="PF05235">
    <property type="entry name" value="CHAD"/>
    <property type="match status" value="1"/>
</dbReference>
<dbReference type="PROSITE" id="PS51708">
    <property type="entry name" value="CHAD"/>
    <property type="match status" value="1"/>
</dbReference>
<sequence>MPETWLLRGYGSEILLKHLKGLVGEIEGVRENTDIEPVHRMRVACRRLRSLLPVFGPYLAPKRYKRWRRAFRKLGRALGRARDTDIHIERVKNFLQEVGKRERPGIARLLLRLKQQRTALQAEVLDALALFEQSGVADEMREVLVPLAAMVKGMAWPLVADAGLSELARQSIHERLSDFLALQAYVERPECVNELHLMRIRAKHLRYTLEAFSSLYGESLKPYIQAARTCQELLGAVHDLDVWLLYLPEFSIQEYERTLSYYGHARPFARLQPGLTTFQDHCRAERHRAYTHFQETWRGWQNARVWDSLSEWLDRMSDRGVMSVPQVGDSTAKG</sequence>
<dbReference type="PANTHER" id="PTHR39339:SF1">
    <property type="entry name" value="CHAD DOMAIN-CONTAINING PROTEIN"/>
    <property type="match status" value="1"/>
</dbReference>
<dbReference type="Proteomes" id="UP001254165">
    <property type="component" value="Unassembled WGS sequence"/>
</dbReference>
<protein>
    <submittedName>
        <fullName evidence="2">CHAD domain-containing protein</fullName>
    </submittedName>
</protein>
<proteinExistence type="predicted"/>
<evidence type="ECO:0000313" key="2">
    <source>
        <dbReference type="EMBL" id="MDT8899255.1"/>
    </source>
</evidence>
<organism evidence="2 3">
    <name type="scientific">Thermanaerothrix solaris</name>
    <dbReference type="NCBI Taxonomy" id="3058434"/>
    <lineage>
        <taxon>Bacteria</taxon>
        <taxon>Bacillati</taxon>
        <taxon>Chloroflexota</taxon>
        <taxon>Anaerolineae</taxon>
        <taxon>Anaerolineales</taxon>
        <taxon>Anaerolineaceae</taxon>
        <taxon>Thermanaerothrix</taxon>
    </lineage>
</organism>
<name>A0ABU3NQZ8_9CHLR</name>
<gene>
    <name evidence="2" type="ORF">QYE77_13395</name>
</gene>
<evidence type="ECO:0000259" key="1">
    <source>
        <dbReference type="PROSITE" id="PS51708"/>
    </source>
</evidence>
<keyword evidence="3" id="KW-1185">Reference proteome</keyword>
<feature type="domain" description="CHAD" evidence="1">
    <location>
        <begin position="1"/>
        <end position="298"/>
    </location>
</feature>
<dbReference type="PANTHER" id="PTHR39339">
    <property type="entry name" value="SLR1444 PROTEIN"/>
    <property type="match status" value="1"/>
</dbReference>
<accession>A0ABU3NQZ8</accession>
<dbReference type="SMART" id="SM00880">
    <property type="entry name" value="CHAD"/>
    <property type="match status" value="1"/>
</dbReference>
<reference evidence="2 3" key="1">
    <citation type="submission" date="2023-07" db="EMBL/GenBank/DDBJ databases">
        <title>Novel species of Thermanaerothrix with wide hydrolytic capabilities.</title>
        <authorList>
            <person name="Zayulina K.S."/>
            <person name="Podosokorskaya O.A."/>
            <person name="Elcheninov A.G."/>
        </authorList>
    </citation>
    <scope>NUCLEOTIDE SEQUENCE [LARGE SCALE GENOMIC DNA]</scope>
    <source>
        <strain evidence="2 3">4228-RoL</strain>
    </source>
</reference>